<dbReference type="AlphaFoldDB" id="A0A371I800"/>
<feature type="transmembrane region" description="Helical" evidence="2">
    <location>
        <begin position="57"/>
        <end position="76"/>
    </location>
</feature>
<name>A0A371I800_MUCPR</name>
<gene>
    <name evidence="3" type="primary">LACS8</name>
    <name evidence="3" type="ORF">CR513_04203</name>
</gene>
<comment type="caution">
    <text evidence="3">The sequence shown here is derived from an EMBL/GenBank/DDBJ whole genome shotgun (WGS) entry which is preliminary data.</text>
</comment>
<evidence type="ECO:0000256" key="1">
    <source>
        <dbReference type="SAM" id="MobiDB-lite"/>
    </source>
</evidence>
<keyword evidence="4" id="KW-1185">Reference proteome</keyword>
<keyword evidence="2" id="KW-1133">Transmembrane helix</keyword>
<evidence type="ECO:0000313" key="3">
    <source>
        <dbReference type="EMBL" id="RDY11166.1"/>
    </source>
</evidence>
<keyword evidence="2" id="KW-0812">Transmembrane</keyword>
<feature type="region of interest" description="Disordered" evidence="1">
    <location>
        <begin position="145"/>
        <end position="174"/>
    </location>
</feature>
<sequence>MVIVRILLAMVATRSCILHQMMFIMPLCMVLTYFQHLARNVAKVEAALSSCDYVDNIMVYAGPFYNYCVALVVASYQSLKKRAQQVGIQHKDFTYLCNKLETMRFCSAFLSRGKIEGAYVWSMLKSKVVMQESVLESQKDIDRPITHMYRRRGPHRPNDQGKGLEVYEKKEKNE</sequence>
<dbReference type="EMBL" id="QJKJ01000695">
    <property type="protein sequence ID" value="RDY11166.1"/>
    <property type="molecule type" value="Genomic_DNA"/>
</dbReference>
<feature type="non-terminal residue" evidence="3">
    <location>
        <position position="174"/>
    </location>
</feature>
<feature type="transmembrane region" description="Helical" evidence="2">
    <location>
        <begin position="21"/>
        <end position="37"/>
    </location>
</feature>
<keyword evidence="2" id="KW-0472">Membrane</keyword>
<proteinExistence type="predicted"/>
<evidence type="ECO:0000256" key="2">
    <source>
        <dbReference type="SAM" id="Phobius"/>
    </source>
</evidence>
<feature type="compositionally biased region" description="Basic and acidic residues" evidence="1">
    <location>
        <begin position="165"/>
        <end position="174"/>
    </location>
</feature>
<reference evidence="3" key="1">
    <citation type="submission" date="2018-05" db="EMBL/GenBank/DDBJ databases">
        <title>Draft genome of Mucuna pruriens seed.</title>
        <authorList>
            <person name="Nnadi N.E."/>
            <person name="Vos R."/>
            <person name="Hasami M.H."/>
            <person name="Devisetty U.K."/>
            <person name="Aguiy J.C."/>
        </authorList>
    </citation>
    <scope>NUCLEOTIDE SEQUENCE [LARGE SCALE GENOMIC DNA]</scope>
    <source>
        <strain evidence="3">JCA_2017</strain>
    </source>
</reference>
<organism evidence="3 4">
    <name type="scientific">Mucuna pruriens</name>
    <name type="common">Velvet bean</name>
    <name type="synonym">Dolichos pruriens</name>
    <dbReference type="NCBI Taxonomy" id="157652"/>
    <lineage>
        <taxon>Eukaryota</taxon>
        <taxon>Viridiplantae</taxon>
        <taxon>Streptophyta</taxon>
        <taxon>Embryophyta</taxon>
        <taxon>Tracheophyta</taxon>
        <taxon>Spermatophyta</taxon>
        <taxon>Magnoliopsida</taxon>
        <taxon>eudicotyledons</taxon>
        <taxon>Gunneridae</taxon>
        <taxon>Pentapetalae</taxon>
        <taxon>rosids</taxon>
        <taxon>fabids</taxon>
        <taxon>Fabales</taxon>
        <taxon>Fabaceae</taxon>
        <taxon>Papilionoideae</taxon>
        <taxon>50 kb inversion clade</taxon>
        <taxon>NPAAA clade</taxon>
        <taxon>indigoferoid/millettioid clade</taxon>
        <taxon>Phaseoleae</taxon>
        <taxon>Mucuna</taxon>
    </lineage>
</organism>
<evidence type="ECO:0000313" key="4">
    <source>
        <dbReference type="Proteomes" id="UP000257109"/>
    </source>
</evidence>
<dbReference type="STRING" id="157652.A0A371I800"/>
<dbReference type="Proteomes" id="UP000257109">
    <property type="component" value="Unassembled WGS sequence"/>
</dbReference>
<protein>
    <submittedName>
        <fullName evidence="3">Long chain acyl-CoA synthetase 8</fullName>
    </submittedName>
</protein>
<feature type="non-terminal residue" evidence="3">
    <location>
        <position position="1"/>
    </location>
</feature>
<dbReference type="OrthoDB" id="1700726at2759"/>
<accession>A0A371I800</accession>